<keyword evidence="3" id="KW-1185">Reference proteome</keyword>
<protein>
    <submittedName>
        <fullName evidence="2">Uncharacterized protein</fullName>
    </submittedName>
</protein>
<dbReference type="AlphaFoldDB" id="A0AAV7U3A8"/>
<proteinExistence type="predicted"/>
<evidence type="ECO:0000313" key="3">
    <source>
        <dbReference type="Proteomes" id="UP001066276"/>
    </source>
</evidence>
<gene>
    <name evidence="2" type="ORF">NDU88_007510</name>
</gene>
<evidence type="ECO:0000256" key="1">
    <source>
        <dbReference type="SAM" id="MobiDB-lite"/>
    </source>
</evidence>
<evidence type="ECO:0000313" key="2">
    <source>
        <dbReference type="EMBL" id="KAJ1182318.1"/>
    </source>
</evidence>
<accession>A0AAV7U3A8</accession>
<sequence length="111" mass="11196">MASAGIPVLAKGPDHHLDLLLMAGGAEATPDTVVTHHRQMDPGEEGEPTRAALSSLGSGGCLSAPAGTFTGVTSSKLGGATCRLRGPGRCSDEVSTTPCRTSLSSTMLNTF</sequence>
<dbReference type="EMBL" id="JANPWB010000006">
    <property type="protein sequence ID" value="KAJ1182318.1"/>
    <property type="molecule type" value="Genomic_DNA"/>
</dbReference>
<comment type="caution">
    <text evidence="2">The sequence shown here is derived from an EMBL/GenBank/DDBJ whole genome shotgun (WGS) entry which is preliminary data.</text>
</comment>
<reference evidence="2" key="1">
    <citation type="journal article" date="2022" name="bioRxiv">
        <title>Sequencing and chromosome-scale assembly of the giantPleurodeles waltlgenome.</title>
        <authorList>
            <person name="Brown T."/>
            <person name="Elewa A."/>
            <person name="Iarovenko S."/>
            <person name="Subramanian E."/>
            <person name="Araus A.J."/>
            <person name="Petzold A."/>
            <person name="Susuki M."/>
            <person name="Suzuki K.-i.T."/>
            <person name="Hayashi T."/>
            <person name="Toyoda A."/>
            <person name="Oliveira C."/>
            <person name="Osipova E."/>
            <person name="Leigh N.D."/>
            <person name="Simon A."/>
            <person name="Yun M.H."/>
        </authorList>
    </citation>
    <scope>NUCLEOTIDE SEQUENCE</scope>
    <source>
        <strain evidence="2">20211129_DDA</strain>
        <tissue evidence="2">Liver</tissue>
    </source>
</reference>
<organism evidence="2 3">
    <name type="scientific">Pleurodeles waltl</name>
    <name type="common">Iberian ribbed newt</name>
    <dbReference type="NCBI Taxonomy" id="8319"/>
    <lineage>
        <taxon>Eukaryota</taxon>
        <taxon>Metazoa</taxon>
        <taxon>Chordata</taxon>
        <taxon>Craniata</taxon>
        <taxon>Vertebrata</taxon>
        <taxon>Euteleostomi</taxon>
        <taxon>Amphibia</taxon>
        <taxon>Batrachia</taxon>
        <taxon>Caudata</taxon>
        <taxon>Salamandroidea</taxon>
        <taxon>Salamandridae</taxon>
        <taxon>Pleurodelinae</taxon>
        <taxon>Pleurodeles</taxon>
    </lineage>
</organism>
<dbReference type="Proteomes" id="UP001066276">
    <property type="component" value="Chromosome 3_2"/>
</dbReference>
<feature type="region of interest" description="Disordered" evidence="1">
    <location>
        <begin position="37"/>
        <end position="56"/>
    </location>
</feature>
<name>A0AAV7U3A8_PLEWA</name>